<evidence type="ECO:0000313" key="11">
    <source>
        <dbReference type="EMBL" id="MBR9973010.1"/>
    </source>
</evidence>
<evidence type="ECO:0000259" key="10">
    <source>
        <dbReference type="Pfam" id="PF01551"/>
    </source>
</evidence>
<dbReference type="InterPro" id="IPR016047">
    <property type="entry name" value="M23ase_b-sheet_dom"/>
</dbReference>
<organism evidence="11 12">
    <name type="scientific">Magnetospirillum sulfuroxidans</name>
    <dbReference type="NCBI Taxonomy" id="611300"/>
    <lineage>
        <taxon>Bacteria</taxon>
        <taxon>Pseudomonadati</taxon>
        <taxon>Pseudomonadota</taxon>
        <taxon>Alphaproteobacteria</taxon>
        <taxon>Rhodospirillales</taxon>
        <taxon>Rhodospirillaceae</taxon>
        <taxon>Magnetospirillum</taxon>
    </lineage>
</organism>
<sequence length="488" mass="53883">MRRRFVPPAKLALLALAVCLAATPAWAQNQPDAAAADRRLRELEDQIKRSQAEHAEIKRKARAISDELSHIRADMIAAARAAQDSEELLSELERQLEELKTLEGDRASALQRRSSQMTGVLTALERLAWRPTEALMAQPQTPAETVRSAILLRSAVPQIERSVHDLKDEIDIMSKLRDDITNQRQRIGNTAVRLDGEHKRLKDLWDRKSTLQYAAIAETEASEQRVRQLAGEAQDLRELMQRLEQERQRRLLEAATKAAAEKAAREAEIAAKKAAHDAEMAAQKAAREAEIAARRAEKERQEREMAEARAAREAELKAQAQAREAEIAAQKAARAHESAAREAADAKPMTSDKPFSAAQGKMIYPAKGRVVERFGQPNEVGVITKGISIATRKGAQIIAPYEGQVAFAGPFRGYGLLLIIEHSEGYHTLLAGMARIDANVGQKLTTGEPVGIMGDDDAKPALYIELRRQGQPVNPLPWLTAQKSKGHG</sequence>
<keyword evidence="5" id="KW-0862">Zinc</keyword>
<keyword evidence="12" id="KW-1185">Reference proteome</keyword>
<evidence type="ECO:0000256" key="9">
    <source>
        <dbReference type="SAM" id="SignalP"/>
    </source>
</evidence>
<keyword evidence="7" id="KW-0175">Coiled coil</keyword>
<feature type="chain" id="PRO_5047172828" evidence="9">
    <location>
        <begin position="28"/>
        <end position="488"/>
    </location>
</feature>
<dbReference type="EMBL" id="JAGTUF010000016">
    <property type="protein sequence ID" value="MBR9973010.1"/>
    <property type="molecule type" value="Genomic_DNA"/>
</dbReference>
<dbReference type="Gene3D" id="2.70.70.10">
    <property type="entry name" value="Glucose Permease (Domain IIA)"/>
    <property type="match status" value="1"/>
</dbReference>
<dbReference type="CDD" id="cd12797">
    <property type="entry name" value="M23_peptidase"/>
    <property type="match status" value="1"/>
</dbReference>
<gene>
    <name evidence="11" type="ORF">KEC16_14895</name>
</gene>
<feature type="coiled-coil region" evidence="7">
    <location>
        <begin position="33"/>
        <end position="112"/>
    </location>
</feature>
<evidence type="ECO:0000256" key="5">
    <source>
        <dbReference type="ARBA" id="ARBA00022833"/>
    </source>
</evidence>
<evidence type="ECO:0000256" key="1">
    <source>
        <dbReference type="ARBA" id="ARBA00001947"/>
    </source>
</evidence>
<evidence type="ECO:0000256" key="2">
    <source>
        <dbReference type="ARBA" id="ARBA00022670"/>
    </source>
</evidence>
<comment type="caution">
    <text evidence="11">The sequence shown here is derived from an EMBL/GenBank/DDBJ whole genome shotgun (WGS) entry which is preliminary data.</text>
</comment>
<evidence type="ECO:0000256" key="6">
    <source>
        <dbReference type="ARBA" id="ARBA00023049"/>
    </source>
</evidence>
<dbReference type="RefSeq" id="WP_211550336.1">
    <property type="nucleotide sequence ID" value="NZ_JAGTUF010000016.1"/>
</dbReference>
<dbReference type="Pfam" id="PF01551">
    <property type="entry name" value="Peptidase_M23"/>
    <property type="match status" value="1"/>
</dbReference>
<comment type="cofactor">
    <cofactor evidence="1">
        <name>Zn(2+)</name>
        <dbReference type="ChEBI" id="CHEBI:29105"/>
    </cofactor>
</comment>
<keyword evidence="9" id="KW-0732">Signal</keyword>
<dbReference type="PANTHER" id="PTHR21666">
    <property type="entry name" value="PEPTIDASE-RELATED"/>
    <property type="match status" value="1"/>
</dbReference>
<reference evidence="11 12" key="1">
    <citation type="submission" date="2021-04" db="EMBL/GenBank/DDBJ databases">
        <title>Magnetospirillum sulfuroxidans sp. nov., a facultative chemolithoautotrophic sulfur-oxidizing alphaproteobacterium isolated from freshwater sediment and proposals for Paramagetospirillum gen. nov., and Magnetospirillaceae fam. nov.</title>
        <authorList>
            <person name="Koziaeva V."/>
            <person name="Geelhoed J.S."/>
            <person name="Sorokin D.Y."/>
            <person name="Grouzdev D.S."/>
        </authorList>
    </citation>
    <scope>NUCLEOTIDE SEQUENCE [LARGE SCALE GENOMIC DNA]</scope>
    <source>
        <strain evidence="11 12">J10</strain>
    </source>
</reference>
<keyword evidence="2" id="KW-0645">Protease</keyword>
<keyword evidence="4" id="KW-0378">Hydrolase</keyword>
<evidence type="ECO:0000256" key="8">
    <source>
        <dbReference type="SAM" id="MobiDB-lite"/>
    </source>
</evidence>
<evidence type="ECO:0000313" key="12">
    <source>
        <dbReference type="Proteomes" id="UP000680714"/>
    </source>
</evidence>
<evidence type="ECO:0000256" key="3">
    <source>
        <dbReference type="ARBA" id="ARBA00022723"/>
    </source>
</evidence>
<feature type="compositionally biased region" description="Basic and acidic residues" evidence="8">
    <location>
        <begin position="334"/>
        <end position="345"/>
    </location>
</feature>
<name>A0ABS5IF16_9PROT</name>
<accession>A0ABS5IF16</accession>
<protein>
    <submittedName>
        <fullName evidence="11">Peptidoglycan DD-metalloendopeptidase family protein</fullName>
    </submittedName>
</protein>
<keyword evidence="3" id="KW-0479">Metal-binding</keyword>
<dbReference type="PANTHER" id="PTHR21666:SF288">
    <property type="entry name" value="CELL DIVISION PROTEIN YTFB"/>
    <property type="match status" value="1"/>
</dbReference>
<feature type="region of interest" description="Disordered" evidence="8">
    <location>
        <begin position="334"/>
        <end position="356"/>
    </location>
</feature>
<dbReference type="InterPro" id="IPR050570">
    <property type="entry name" value="Cell_wall_metabolism_enzyme"/>
</dbReference>
<dbReference type="InterPro" id="IPR011055">
    <property type="entry name" value="Dup_hybrid_motif"/>
</dbReference>
<dbReference type="SUPFAM" id="SSF51261">
    <property type="entry name" value="Duplicated hybrid motif"/>
    <property type="match status" value="1"/>
</dbReference>
<feature type="domain" description="M23ase beta-sheet core" evidence="10">
    <location>
        <begin position="384"/>
        <end position="475"/>
    </location>
</feature>
<keyword evidence="6" id="KW-0482">Metalloprotease</keyword>
<evidence type="ECO:0000256" key="4">
    <source>
        <dbReference type="ARBA" id="ARBA00022801"/>
    </source>
</evidence>
<dbReference type="Proteomes" id="UP000680714">
    <property type="component" value="Unassembled WGS sequence"/>
</dbReference>
<evidence type="ECO:0000256" key="7">
    <source>
        <dbReference type="SAM" id="Coils"/>
    </source>
</evidence>
<proteinExistence type="predicted"/>
<feature type="signal peptide" evidence="9">
    <location>
        <begin position="1"/>
        <end position="27"/>
    </location>
</feature>